<protein>
    <submittedName>
        <fullName evidence="2">Uncharacterized protein</fullName>
    </submittedName>
</protein>
<keyword evidence="1" id="KW-0732">Signal</keyword>
<dbReference type="OrthoDB" id="1114906at2"/>
<evidence type="ECO:0000313" key="3">
    <source>
        <dbReference type="Proteomes" id="UP000199513"/>
    </source>
</evidence>
<feature type="signal peptide" evidence="1">
    <location>
        <begin position="1"/>
        <end position="24"/>
    </location>
</feature>
<evidence type="ECO:0000313" key="2">
    <source>
        <dbReference type="EMBL" id="SFE82342.1"/>
    </source>
</evidence>
<dbReference type="STRING" id="1003.SAMN04488541_1007110"/>
<dbReference type="PROSITE" id="PS51257">
    <property type="entry name" value="PROKAR_LIPOPROTEIN"/>
    <property type="match status" value="1"/>
</dbReference>
<evidence type="ECO:0000256" key="1">
    <source>
        <dbReference type="SAM" id="SignalP"/>
    </source>
</evidence>
<reference evidence="2 3" key="1">
    <citation type="submission" date="2016-10" db="EMBL/GenBank/DDBJ databases">
        <authorList>
            <person name="de Groot N.N."/>
        </authorList>
    </citation>
    <scope>NUCLEOTIDE SEQUENCE [LARGE SCALE GENOMIC DNA]</scope>
    <source>
        <strain>GEY</strain>
        <strain evidence="3">DSM 9560</strain>
    </source>
</reference>
<dbReference type="AlphaFoldDB" id="A0A1I2DNY9"/>
<sequence>MKKYYSFLFILVSAYLLFSCGSGSDSGRSDKNTDVYGEADSLSYHQGRKTDNLARAVINGRKVEFKYIDAALTIENVIPFTQSKDGRFTSFSFELGSDEKLREKIGIMLINHNITADNIPYQIMPGKQEGKQAKLDLNIQKSSIFISYNNTDNFTCSITAFSDDEIEGNFFGEVRNAGGRIIKVEDGYFKVKIKKVEMKLQ</sequence>
<gene>
    <name evidence="2" type="ORF">SAMN04488541_1007110</name>
</gene>
<organism evidence="2 3">
    <name type="scientific">Thermoflexibacter ruber</name>
    <dbReference type="NCBI Taxonomy" id="1003"/>
    <lineage>
        <taxon>Bacteria</taxon>
        <taxon>Pseudomonadati</taxon>
        <taxon>Bacteroidota</taxon>
        <taxon>Cytophagia</taxon>
        <taxon>Cytophagales</taxon>
        <taxon>Thermoflexibacteraceae</taxon>
        <taxon>Thermoflexibacter</taxon>
    </lineage>
</organism>
<accession>A0A1I2DNY9</accession>
<proteinExistence type="predicted"/>
<dbReference type="RefSeq" id="WP_091541585.1">
    <property type="nucleotide sequence ID" value="NZ_FONY01000007.1"/>
</dbReference>
<name>A0A1I2DNY9_9BACT</name>
<feature type="chain" id="PRO_5011669981" evidence="1">
    <location>
        <begin position="25"/>
        <end position="201"/>
    </location>
</feature>
<dbReference type="EMBL" id="FONY01000007">
    <property type="protein sequence ID" value="SFE82342.1"/>
    <property type="molecule type" value="Genomic_DNA"/>
</dbReference>
<keyword evidence="3" id="KW-1185">Reference proteome</keyword>
<dbReference type="Proteomes" id="UP000199513">
    <property type="component" value="Unassembled WGS sequence"/>
</dbReference>